<sequence>MLVFKDGVWYKGYLYSKRLKSNVWSKPKIKLRRVENSKVLKIVDYLNSANLWSMNRDSLNIHERRNKDGSIEKLSVYDLDNDRFEIFDKNRFVIIESYAPEYFLEELPENKILEHFIKVRDWFTVNYEAL</sequence>
<dbReference type="RefSeq" id="WP_321563508.1">
    <property type="nucleotide sequence ID" value="NZ_CP139558.1"/>
</dbReference>
<gene>
    <name evidence="1" type="ORF">SNE25_02475</name>
</gene>
<dbReference type="Proteomes" id="UP001324380">
    <property type="component" value="Chromosome"/>
</dbReference>
<reference evidence="1 2" key="1">
    <citation type="submission" date="2023-11" db="EMBL/GenBank/DDBJ databases">
        <title>Analysis of the Genomes of Mucilaginibacter gossypii cycad 4 and M. sabulilitoris SNA2: microbes with the potential for plant growth promotion.</title>
        <authorList>
            <person name="Hirsch A.M."/>
            <person name="Humm E."/>
            <person name="Rubbi M."/>
            <person name="Del Vecchio G."/>
            <person name="Ha S.M."/>
            <person name="Pellegrini M."/>
            <person name="Gunsalus R.P."/>
        </authorList>
    </citation>
    <scope>NUCLEOTIDE SEQUENCE [LARGE SCALE GENOMIC DNA]</scope>
    <source>
        <strain evidence="1 2">SNA2</strain>
    </source>
</reference>
<keyword evidence="2" id="KW-1185">Reference proteome</keyword>
<accession>A0ABZ0TNM9</accession>
<evidence type="ECO:0000313" key="2">
    <source>
        <dbReference type="Proteomes" id="UP001324380"/>
    </source>
</evidence>
<evidence type="ECO:0000313" key="1">
    <source>
        <dbReference type="EMBL" id="WPU94386.1"/>
    </source>
</evidence>
<dbReference type="EMBL" id="CP139558">
    <property type="protein sequence ID" value="WPU94386.1"/>
    <property type="molecule type" value="Genomic_DNA"/>
</dbReference>
<organism evidence="1 2">
    <name type="scientific">Mucilaginibacter sabulilitoris</name>
    <dbReference type="NCBI Taxonomy" id="1173583"/>
    <lineage>
        <taxon>Bacteria</taxon>
        <taxon>Pseudomonadati</taxon>
        <taxon>Bacteroidota</taxon>
        <taxon>Sphingobacteriia</taxon>
        <taxon>Sphingobacteriales</taxon>
        <taxon>Sphingobacteriaceae</taxon>
        <taxon>Mucilaginibacter</taxon>
    </lineage>
</organism>
<proteinExistence type="predicted"/>
<protein>
    <submittedName>
        <fullName evidence="1">Uncharacterized protein</fullName>
    </submittedName>
</protein>
<name>A0ABZ0TNM9_9SPHI</name>